<evidence type="ECO:0000313" key="2">
    <source>
        <dbReference type="Proteomes" id="UP001153269"/>
    </source>
</evidence>
<reference evidence="1" key="1">
    <citation type="submission" date="2020-03" db="EMBL/GenBank/DDBJ databases">
        <authorList>
            <person name="Weist P."/>
        </authorList>
    </citation>
    <scope>NUCLEOTIDE SEQUENCE</scope>
</reference>
<dbReference type="EMBL" id="CADEAL010000240">
    <property type="protein sequence ID" value="CAB1417048.1"/>
    <property type="molecule type" value="Genomic_DNA"/>
</dbReference>
<dbReference type="AlphaFoldDB" id="A0A9N7Y8Z4"/>
<organism evidence="1 2">
    <name type="scientific">Pleuronectes platessa</name>
    <name type="common">European plaice</name>
    <dbReference type="NCBI Taxonomy" id="8262"/>
    <lineage>
        <taxon>Eukaryota</taxon>
        <taxon>Metazoa</taxon>
        <taxon>Chordata</taxon>
        <taxon>Craniata</taxon>
        <taxon>Vertebrata</taxon>
        <taxon>Euteleostomi</taxon>
        <taxon>Actinopterygii</taxon>
        <taxon>Neopterygii</taxon>
        <taxon>Teleostei</taxon>
        <taxon>Neoteleostei</taxon>
        <taxon>Acanthomorphata</taxon>
        <taxon>Carangaria</taxon>
        <taxon>Pleuronectiformes</taxon>
        <taxon>Pleuronectoidei</taxon>
        <taxon>Pleuronectidae</taxon>
        <taxon>Pleuronectes</taxon>
    </lineage>
</organism>
<accession>A0A9N7Y8Z4</accession>
<evidence type="ECO:0000313" key="1">
    <source>
        <dbReference type="EMBL" id="CAB1417048.1"/>
    </source>
</evidence>
<gene>
    <name evidence="1" type="ORF">PLEPLA_LOCUS4849</name>
</gene>
<protein>
    <submittedName>
        <fullName evidence="1">Uncharacterized protein</fullName>
    </submittedName>
</protein>
<keyword evidence="2" id="KW-1185">Reference proteome</keyword>
<proteinExistence type="predicted"/>
<dbReference type="Proteomes" id="UP001153269">
    <property type="component" value="Unassembled WGS sequence"/>
</dbReference>
<comment type="caution">
    <text evidence="1">The sequence shown here is derived from an EMBL/GenBank/DDBJ whole genome shotgun (WGS) entry which is preliminary data.</text>
</comment>
<sequence length="106" mass="11572">MPERQEITELQHSILPEQIIDWKIHEGREQESRHLSGRINMPIVEAETPGTPLNVDSTEWKNAAAAQAPAPPAPRSGAALGSCGCCRQASAHLTLFQSDMLQDCIS</sequence>
<name>A0A9N7Y8Z4_PLEPL</name>